<protein>
    <submittedName>
        <fullName evidence="2">Uncharacterized protein</fullName>
    </submittedName>
</protein>
<evidence type="ECO:0000256" key="1">
    <source>
        <dbReference type="SAM" id="MobiDB-lite"/>
    </source>
</evidence>
<dbReference type="AlphaFoldDB" id="A0A0G4MU82"/>
<dbReference type="EMBL" id="CVQH01024794">
    <property type="protein sequence ID" value="CRK37580.1"/>
    <property type="molecule type" value="Genomic_DNA"/>
</dbReference>
<dbReference type="Proteomes" id="UP000044602">
    <property type="component" value="Unassembled WGS sequence"/>
</dbReference>
<feature type="non-terminal residue" evidence="2">
    <location>
        <position position="1"/>
    </location>
</feature>
<feature type="region of interest" description="Disordered" evidence="1">
    <location>
        <begin position="1"/>
        <end position="39"/>
    </location>
</feature>
<organism evidence="2 3">
    <name type="scientific">Verticillium longisporum</name>
    <name type="common">Verticillium dahliae var. longisporum</name>
    <dbReference type="NCBI Taxonomy" id="100787"/>
    <lineage>
        <taxon>Eukaryota</taxon>
        <taxon>Fungi</taxon>
        <taxon>Dikarya</taxon>
        <taxon>Ascomycota</taxon>
        <taxon>Pezizomycotina</taxon>
        <taxon>Sordariomycetes</taxon>
        <taxon>Hypocreomycetidae</taxon>
        <taxon>Glomerellales</taxon>
        <taxon>Plectosphaerellaceae</taxon>
        <taxon>Verticillium</taxon>
    </lineage>
</organism>
<feature type="compositionally biased region" description="Basic residues" evidence="1">
    <location>
        <begin position="72"/>
        <end position="85"/>
    </location>
</feature>
<keyword evidence="3" id="KW-1185">Reference proteome</keyword>
<proteinExistence type="predicted"/>
<sequence length="96" mass="11008">RRHAHPPLRHVDGARPPADLGPPPLDPGRGAPPPPLRPGQLARLGRLVWRAAHYGPRQLARLWRHALQAHRRLGRARNHPRRPRPRPVQLPHPRLR</sequence>
<name>A0A0G4MU82_VERLO</name>
<feature type="compositionally biased region" description="Pro residues" evidence="1">
    <location>
        <begin position="19"/>
        <end position="37"/>
    </location>
</feature>
<feature type="compositionally biased region" description="Low complexity" evidence="1">
    <location>
        <begin position="87"/>
        <end position="96"/>
    </location>
</feature>
<feature type="non-terminal residue" evidence="2">
    <location>
        <position position="96"/>
    </location>
</feature>
<accession>A0A0G4MU82</accession>
<feature type="region of interest" description="Disordered" evidence="1">
    <location>
        <begin position="72"/>
        <end position="96"/>
    </location>
</feature>
<evidence type="ECO:0000313" key="2">
    <source>
        <dbReference type="EMBL" id="CRK37580.1"/>
    </source>
</evidence>
<reference evidence="2 3" key="1">
    <citation type="submission" date="2015-05" db="EMBL/GenBank/DDBJ databases">
        <authorList>
            <person name="Wang D.B."/>
            <person name="Wang M."/>
        </authorList>
    </citation>
    <scope>NUCLEOTIDE SEQUENCE [LARGE SCALE GENOMIC DNA]</scope>
    <source>
        <strain evidence="2">VL1</strain>
    </source>
</reference>
<gene>
    <name evidence="2" type="ORF">BN1708_020291</name>
</gene>
<evidence type="ECO:0000313" key="3">
    <source>
        <dbReference type="Proteomes" id="UP000044602"/>
    </source>
</evidence>